<evidence type="ECO:0000313" key="1">
    <source>
        <dbReference type="EMBL" id="EGJ33204.1"/>
    </source>
</evidence>
<dbReference type="AlphaFoldDB" id="F4XQD7"/>
<proteinExistence type="predicted"/>
<dbReference type="EMBL" id="GL890859">
    <property type="protein sequence ID" value="EGJ33204.1"/>
    <property type="molecule type" value="Genomic_DNA"/>
</dbReference>
<keyword evidence="2" id="KW-1185">Reference proteome</keyword>
<dbReference type="HOGENOM" id="CLU_2465651_0_0_3"/>
<dbReference type="Proteomes" id="UP000003959">
    <property type="component" value="Unassembled WGS sequence"/>
</dbReference>
<name>F4XQD7_9CYAN</name>
<sequence length="88" mass="9893">MARDFHPWQIPILVYVEISNQKGHHLTRLSGRLQSAPFVGVCILKGIHGINAVANLFRSTDQDVLGFFALTALVPRVFWAIRIVEIVI</sequence>
<reference evidence="2" key="1">
    <citation type="journal article" date="2011" name="Proc. Natl. Acad. Sci. U.S.A.">
        <title>Genomic insights into the physiology and ecology of the marine filamentous cyanobacterium Lyngbya majuscula.</title>
        <authorList>
            <person name="Jones A.C."/>
            <person name="Monroe E.A."/>
            <person name="Podell S."/>
            <person name="Hess W.R."/>
            <person name="Klages S."/>
            <person name="Esquenazi E."/>
            <person name="Niessen S."/>
            <person name="Hoover H."/>
            <person name="Rothmann M."/>
            <person name="Lasken R.S."/>
            <person name="Yates J.R.III."/>
            <person name="Reinhardt R."/>
            <person name="Kube M."/>
            <person name="Burkart M.D."/>
            <person name="Allen E.E."/>
            <person name="Dorrestein P.C."/>
            <person name="Gerwick W.H."/>
            <person name="Gerwick L."/>
        </authorList>
    </citation>
    <scope>NUCLEOTIDE SEQUENCE [LARGE SCALE GENOMIC DNA]</scope>
    <source>
        <strain evidence="2">3L</strain>
    </source>
</reference>
<protein>
    <submittedName>
        <fullName evidence="1">Uncharacterized protein</fullName>
    </submittedName>
</protein>
<accession>F4XQD7</accession>
<evidence type="ECO:0000313" key="2">
    <source>
        <dbReference type="Proteomes" id="UP000003959"/>
    </source>
</evidence>
<organism evidence="1 2">
    <name type="scientific">Moorena producens 3L</name>
    <dbReference type="NCBI Taxonomy" id="489825"/>
    <lineage>
        <taxon>Bacteria</taxon>
        <taxon>Bacillati</taxon>
        <taxon>Cyanobacteriota</taxon>
        <taxon>Cyanophyceae</taxon>
        <taxon>Coleofasciculales</taxon>
        <taxon>Coleofasciculaceae</taxon>
        <taxon>Moorena</taxon>
    </lineage>
</organism>
<gene>
    <name evidence="1" type="ORF">LYNGBM3L_44120</name>
</gene>